<feature type="signal peptide" evidence="1">
    <location>
        <begin position="1"/>
        <end position="19"/>
    </location>
</feature>
<dbReference type="HOGENOM" id="CLU_1740649_0_0_1"/>
<dbReference type="EMBL" id="KL142421">
    <property type="protein sequence ID" value="KDR66679.1"/>
    <property type="molecule type" value="Genomic_DNA"/>
</dbReference>
<gene>
    <name evidence="2" type="ORF">GALMADRAFT_1359447</name>
</gene>
<proteinExistence type="predicted"/>
<accession>A0A067SG11</accession>
<dbReference type="Proteomes" id="UP000027222">
    <property type="component" value="Unassembled WGS sequence"/>
</dbReference>
<dbReference type="AlphaFoldDB" id="A0A067SG11"/>
<protein>
    <submittedName>
        <fullName evidence="2">Uncharacterized protein</fullName>
    </submittedName>
</protein>
<reference evidence="3" key="1">
    <citation type="journal article" date="2014" name="Proc. Natl. Acad. Sci. U.S.A.">
        <title>Extensive sampling of basidiomycete genomes demonstrates inadequacy of the white-rot/brown-rot paradigm for wood decay fungi.</title>
        <authorList>
            <person name="Riley R."/>
            <person name="Salamov A.A."/>
            <person name="Brown D.W."/>
            <person name="Nagy L.G."/>
            <person name="Floudas D."/>
            <person name="Held B.W."/>
            <person name="Levasseur A."/>
            <person name="Lombard V."/>
            <person name="Morin E."/>
            <person name="Otillar R."/>
            <person name="Lindquist E.A."/>
            <person name="Sun H."/>
            <person name="LaButti K.M."/>
            <person name="Schmutz J."/>
            <person name="Jabbour D."/>
            <person name="Luo H."/>
            <person name="Baker S.E."/>
            <person name="Pisabarro A.G."/>
            <person name="Walton J.D."/>
            <person name="Blanchette R.A."/>
            <person name="Henrissat B."/>
            <person name="Martin F."/>
            <person name="Cullen D."/>
            <person name="Hibbett D.S."/>
            <person name="Grigoriev I.V."/>
        </authorList>
    </citation>
    <scope>NUCLEOTIDE SEQUENCE [LARGE SCALE GENOMIC DNA]</scope>
    <source>
        <strain evidence="3">CBS 339.88</strain>
    </source>
</reference>
<keyword evidence="1" id="KW-0732">Signal</keyword>
<feature type="chain" id="PRO_5001648394" evidence="1">
    <location>
        <begin position="20"/>
        <end position="150"/>
    </location>
</feature>
<evidence type="ECO:0000256" key="1">
    <source>
        <dbReference type="SAM" id="SignalP"/>
    </source>
</evidence>
<sequence>MKSTLLFAVLSAAVTLSFAFPIESKRDSTVDEASINWGKRDSTVDEASINWGKRETTVDAASINWGKPLNKFPIHSEILRLMRPAFTGGRNRICSLHYVTVLRTRQSFPTVLKVGEKAVEYIRTMSGLANPFTEHHLNGKAKACESNQSE</sequence>
<keyword evidence="3" id="KW-1185">Reference proteome</keyword>
<organism evidence="2 3">
    <name type="scientific">Galerina marginata (strain CBS 339.88)</name>
    <dbReference type="NCBI Taxonomy" id="685588"/>
    <lineage>
        <taxon>Eukaryota</taxon>
        <taxon>Fungi</taxon>
        <taxon>Dikarya</taxon>
        <taxon>Basidiomycota</taxon>
        <taxon>Agaricomycotina</taxon>
        <taxon>Agaricomycetes</taxon>
        <taxon>Agaricomycetidae</taxon>
        <taxon>Agaricales</taxon>
        <taxon>Agaricineae</taxon>
        <taxon>Strophariaceae</taxon>
        <taxon>Galerina</taxon>
    </lineage>
</organism>
<evidence type="ECO:0000313" key="3">
    <source>
        <dbReference type="Proteomes" id="UP000027222"/>
    </source>
</evidence>
<evidence type="ECO:0000313" key="2">
    <source>
        <dbReference type="EMBL" id="KDR66679.1"/>
    </source>
</evidence>
<name>A0A067SG11_GALM3</name>